<keyword evidence="1" id="KW-0732">Signal</keyword>
<reference evidence="2 3" key="1">
    <citation type="submission" date="2022-10" db="EMBL/GenBank/DDBJ databases">
        <title>Draft genome sequence of Streptomyces sp. YSPA8.</title>
        <authorList>
            <person name="Moriuchi R."/>
            <person name="Dohra H."/>
            <person name="Yamamura H."/>
            <person name="Kodani S."/>
        </authorList>
    </citation>
    <scope>NUCLEOTIDE SEQUENCE [LARGE SCALE GENOMIC DNA]</scope>
    <source>
        <strain evidence="2 3">YSPA8</strain>
    </source>
</reference>
<feature type="signal peptide" evidence="1">
    <location>
        <begin position="1"/>
        <end position="32"/>
    </location>
</feature>
<sequence length="171" mass="18207">MTPLRNRGVMRFGGLIAAAVCAALGTLAVAQAAPQDTPGQARPPAVTDMPVAVEDFVHPGADAHLAERGITLQRGDGGITLTDCKNDHDIQIESFAGANYFCFSVTGKQGYLAMELPDVFAMWTKDHPVRAKLTAEGETHFVDAAKNKYTPIGENSDLGKPSVLLELRLTS</sequence>
<dbReference type="EMBL" id="BSBI01000004">
    <property type="protein sequence ID" value="GLF95181.1"/>
    <property type="molecule type" value="Genomic_DNA"/>
</dbReference>
<accession>A0ABQ5NYZ7</accession>
<dbReference type="Proteomes" id="UP001291653">
    <property type="component" value="Unassembled WGS sequence"/>
</dbReference>
<comment type="caution">
    <text evidence="2">The sequence shown here is derived from an EMBL/GenBank/DDBJ whole genome shotgun (WGS) entry which is preliminary data.</text>
</comment>
<name>A0ABQ5NYZ7_9ACTN</name>
<protein>
    <recommendedName>
        <fullName evidence="4">Secreted protein</fullName>
    </recommendedName>
</protein>
<evidence type="ECO:0000313" key="3">
    <source>
        <dbReference type="Proteomes" id="UP001291653"/>
    </source>
</evidence>
<evidence type="ECO:0000313" key="2">
    <source>
        <dbReference type="EMBL" id="GLF95181.1"/>
    </source>
</evidence>
<evidence type="ECO:0008006" key="4">
    <source>
        <dbReference type="Google" id="ProtNLM"/>
    </source>
</evidence>
<proteinExistence type="predicted"/>
<organism evidence="2 3">
    <name type="scientific">Streptomyces yaizuensis</name>
    <dbReference type="NCBI Taxonomy" id="2989713"/>
    <lineage>
        <taxon>Bacteria</taxon>
        <taxon>Bacillati</taxon>
        <taxon>Actinomycetota</taxon>
        <taxon>Actinomycetes</taxon>
        <taxon>Kitasatosporales</taxon>
        <taxon>Streptomycetaceae</taxon>
        <taxon>Streptomyces</taxon>
    </lineage>
</organism>
<feature type="chain" id="PRO_5047166962" description="Secreted protein" evidence="1">
    <location>
        <begin position="33"/>
        <end position="171"/>
    </location>
</feature>
<dbReference type="RefSeq" id="WP_323447242.1">
    <property type="nucleotide sequence ID" value="NZ_BSBI01000004.1"/>
</dbReference>
<gene>
    <name evidence="2" type="ORF">SYYSPA8_12810</name>
</gene>
<evidence type="ECO:0000256" key="1">
    <source>
        <dbReference type="SAM" id="SignalP"/>
    </source>
</evidence>
<keyword evidence="3" id="KW-1185">Reference proteome</keyword>